<proteinExistence type="predicted"/>
<organism evidence="2 3">
    <name type="scientific">Candidatus Magnetoglobus multicellularis str. Araruama</name>
    <dbReference type="NCBI Taxonomy" id="890399"/>
    <lineage>
        <taxon>Bacteria</taxon>
        <taxon>Pseudomonadati</taxon>
        <taxon>Thermodesulfobacteriota</taxon>
        <taxon>Desulfobacteria</taxon>
        <taxon>Desulfobacterales</taxon>
        <taxon>Desulfobacteraceae</taxon>
        <taxon>Candidatus Magnetoglobus</taxon>
    </lineage>
</organism>
<comment type="caution">
    <text evidence="2">The sequence shown here is derived from an EMBL/GenBank/DDBJ whole genome shotgun (WGS) entry which is preliminary data.</text>
</comment>
<protein>
    <submittedName>
        <fullName evidence="2">Uncharacterized protein</fullName>
    </submittedName>
</protein>
<dbReference type="AlphaFoldDB" id="A0A1V1NSG9"/>
<feature type="region of interest" description="Disordered" evidence="1">
    <location>
        <begin position="48"/>
        <end position="72"/>
    </location>
</feature>
<dbReference type="Proteomes" id="UP000189670">
    <property type="component" value="Unassembled WGS sequence"/>
</dbReference>
<feature type="compositionally biased region" description="Basic and acidic residues" evidence="1">
    <location>
        <begin position="50"/>
        <end position="68"/>
    </location>
</feature>
<reference evidence="3" key="1">
    <citation type="submission" date="2012-11" db="EMBL/GenBank/DDBJ databases">
        <authorList>
            <person name="Lucero-Rivera Y.E."/>
            <person name="Tovar-Ramirez D."/>
        </authorList>
    </citation>
    <scope>NUCLEOTIDE SEQUENCE [LARGE SCALE GENOMIC DNA]</scope>
    <source>
        <strain evidence="3">Araruama</strain>
    </source>
</reference>
<dbReference type="EMBL" id="ATBP01002736">
    <property type="protein sequence ID" value="ETR65527.1"/>
    <property type="molecule type" value="Genomic_DNA"/>
</dbReference>
<sequence>METEKPKILQILCRCCGKIFYLCSTCYRGHVYCSIKCRIAGYRQKHREAQKRYRGTDKGKSKHRELEKKRRHKFKGNKVTEKIIDCMNSVIRSMFEAIFKMKKINEEKIEKCQKCGKVGRVVTDLRDKESAEEKKKIQRK</sequence>
<gene>
    <name evidence="2" type="ORF">OMM_14108</name>
</gene>
<accession>A0A1V1NSG9</accession>
<evidence type="ECO:0000313" key="3">
    <source>
        <dbReference type="Proteomes" id="UP000189670"/>
    </source>
</evidence>
<evidence type="ECO:0000256" key="1">
    <source>
        <dbReference type="SAM" id="MobiDB-lite"/>
    </source>
</evidence>
<name>A0A1V1NSG9_9BACT</name>
<evidence type="ECO:0000313" key="2">
    <source>
        <dbReference type="EMBL" id="ETR65527.1"/>
    </source>
</evidence>